<gene>
    <name evidence="1" type="ORF">IWQ60_003950</name>
</gene>
<organism evidence="1 2">
    <name type="scientific">Tieghemiomyces parasiticus</name>
    <dbReference type="NCBI Taxonomy" id="78921"/>
    <lineage>
        <taxon>Eukaryota</taxon>
        <taxon>Fungi</taxon>
        <taxon>Fungi incertae sedis</taxon>
        <taxon>Zoopagomycota</taxon>
        <taxon>Kickxellomycotina</taxon>
        <taxon>Dimargaritomycetes</taxon>
        <taxon>Dimargaritales</taxon>
        <taxon>Dimargaritaceae</taxon>
        <taxon>Tieghemiomyces</taxon>
    </lineage>
</organism>
<keyword evidence="2" id="KW-1185">Reference proteome</keyword>
<dbReference type="EMBL" id="JANBPT010000179">
    <property type="protein sequence ID" value="KAJ1926257.1"/>
    <property type="molecule type" value="Genomic_DNA"/>
</dbReference>
<name>A0A9W8DVZ2_9FUNG</name>
<reference evidence="1" key="1">
    <citation type="submission" date="2022-07" db="EMBL/GenBank/DDBJ databases">
        <title>Phylogenomic reconstructions and comparative analyses of Kickxellomycotina fungi.</title>
        <authorList>
            <person name="Reynolds N.K."/>
            <person name="Stajich J.E."/>
            <person name="Barry K."/>
            <person name="Grigoriev I.V."/>
            <person name="Crous P."/>
            <person name="Smith M.E."/>
        </authorList>
    </citation>
    <scope>NUCLEOTIDE SEQUENCE</scope>
    <source>
        <strain evidence="1">RSA 861</strain>
    </source>
</reference>
<comment type="caution">
    <text evidence="1">The sequence shown here is derived from an EMBL/GenBank/DDBJ whole genome shotgun (WGS) entry which is preliminary data.</text>
</comment>
<accession>A0A9W8DVZ2</accession>
<sequence>MACTPLYISTALLSPVYAHIEPKDESLMLGHTLKLAEEIDLPANLAAPFIHDFTLRLPPTIHYIGDITQTCHKLRATVYYYAAQAIYTHMIPDEREACGAIGDSLAAAHLEVPVILRQVLEASILQTTAYFHVIPHRPLRFRRWVLMGLHEDLDCPHRYPDAHRTVWRDVVSKHYINDLVSQKETAIRADLHEYQEIQEGRKSLETRGIVAFNQDDRQWLKSSIAQLRTELAALAALRLVSDRDWIAGSLLFRYGPRLGTAVTLVNARLIAHHILDDQLVQDLYSVMGSYGYVYQVLLGQAYPLDSSP</sequence>
<dbReference type="AlphaFoldDB" id="A0A9W8DVZ2"/>
<evidence type="ECO:0000313" key="2">
    <source>
        <dbReference type="Proteomes" id="UP001150569"/>
    </source>
</evidence>
<evidence type="ECO:0000313" key="1">
    <source>
        <dbReference type="EMBL" id="KAJ1926257.1"/>
    </source>
</evidence>
<protein>
    <submittedName>
        <fullName evidence="1">Uncharacterized protein</fullName>
    </submittedName>
</protein>
<dbReference type="Proteomes" id="UP001150569">
    <property type="component" value="Unassembled WGS sequence"/>
</dbReference>
<proteinExistence type="predicted"/>